<reference evidence="1 4" key="2">
    <citation type="journal article" date="2019" name="Nat. Med.">
        <title>A library of human gut bacterial isolates paired with longitudinal multiomics data enables mechanistic microbiome research.</title>
        <authorList>
            <person name="Poyet M."/>
            <person name="Groussin M."/>
            <person name="Gibbons S.M."/>
            <person name="Avila-Pacheco J."/>
            <person name="Jiang X."/>
            <person name="Kearney S.M."/>
            <person name="Perrotta A.R."/>
            <person name="Berdy B."/>
            <person name="Zhao S."/>
            <person name="Lieberman T.D."/>
            <person name="Swanson P.K."/>
            <person name="Smith M."/>
            <person name="Roesemann S."/>
            <person name="Alexander J.E."/>
            <person name="Rich S.A."/>
            <person name="Livny J."/>
            <person name="Vlamakis H."/>
            <person name="Clish C."/>
            <person name="Bullock K."/>
            <person name="Deik A."/>
            <person name="Scott J."/>
            <person name="Pierce K.A."/>
            <person name="Xavier R.J."/>
            <person name="Alm E.J."/>
        </authorList>
    </citation>
    <scope>NUCLEOTIDE SEQUENCE [LARGE SCALE GENOMIC DNA]</scope>
    <source>
        <strain evidence="1 4">BIOML-A110</strain>
    </source>
</reference>
<dbReference type="Proteomes" id="UP000285469">
    <property type="component" value="Unassembled WGS sequence"/>
</dbReference>
<evidence type="ECO:0000313" key="3">
    <source>
        <dbReference type="Proteomes" id="UP000285469"/>
    </source>
</evidence>
<accession>A0A413BST7</accession>
<dbReference type="EMBL" id="WDAX01000002">
    <property type="protein sequence ID" value="KAB6576918.1"/>
    <property type="molecule type" value="Genomic_DNA"/>
</dbReference>
<comment type="caution">
    <text evidence="1">The sequence shown here is derived from an EMBL/GenBank/DDBJ whole genome shotgun (WGS) entry which is preliminary data.</text>
</comment>
<evidence type="ECO:0000313" key="4">
    <source>
        <dbReference type="Proteomes" id="UP000462922"/>
    </source>
</evidence>
<dbReference type="EMBL" id="QSAI01000051">
    <property type="protein sequence ID" value="RGW44280.1"/>
    <property type="molecule type" value="Genomic_DNA"/>
</dbReference>
<name>A0A413BST7_PHOVU</name>
<evidence type="ECO:0000313" key="1">
    <source>
        <dbReference type="EMBL" id="KAB6576918.1"/>
    </source>
</evidence>
<dbReference type="AlphaFoldDB" id="A0A413BST7"/>
<evidence type="ECO:0000313" key="2">
    <source>
        <dbReference type="EMBL" id="RGW44280.1"/>
    </source>
</evidence>
<gene>
    <name evidence="2" type="ORF">DWV70_20095</name>
    <name evidence="1" type="ORF">GAY76_01180</name>
</gene>
<reference evidence="2 3" key="1">
    <citation type="submission" date="2018-08" db="EMBL/GenBank/DDBJ databases">
        <title>A genome reference for cultivated species of the human gut microbiota.</title>
        <authorList>
            <person name="Zou Y."/>
            <person name="Xue W."/>
            <person name="Luo G."/>
        </authorList>
    </citation>
    <scope>NUCLEOTIDE SEQUENCE [LARGE SCALE GENOMIC DNA]</scope>
    <source>
        <strain evidence="2 3">AF12-25</strain>
    </source>
</reference>
<organism evidence="1 4">
    <name type="scientific">Phocaeicola vulgatus</name>
    <name type="common">Bacteroides vulgatus</name>
    <dbReference type="NCBI Taxonomy" id="821"/>
    <lineage>
        <taxon>Bacteria</taxon>
        <taxon>Pseudomonadati</taxon>
        <taxon>Bacteroidota</taxon>
        <taxon>Bacteroidia</taxon>
        <taxon>Bacteroidales</taxon>
        <taxon>Bacteroidaceae</taxon>
        <taxon>Phocaeicola</taxon>
    </lineage>
</organism>
<dbReference type="Proteomes" id="UP000462922">
    <property type="component" value="Unassembled WGS sequence"/>
</dbReference>
<sequence>MGQINLYTAVEEMKAVSKAEGTFSIKFRKYNRQKQSGGDLVFLKAARLRSKASDEKIENASHKLFLVDTETGNALNCWQILVVEFNGQKTVL</sequence>
<protein>
    <submittedName>
        <fullName evidence="1">Uncharacterized protein</fullName>
    </submittedName>
</protein>
<dbReference type="RefSeq" id="WP_007848460.1">
    <property type="nucleotide sequence ID" value="NZ_BAABZK010000001.1"/>
</dbReference>
<proteinExistence type="predicted"/>